<comment type="caution">
    <text evidence="1">The sequence shown here is derived from an EMBL/GenBank/DDBJ whole genome shotgun (WGS) entry which is preliminary data.</text>
</comment>
<dbReference type="EMBL" id="LAZR01003048">
    <property type="protein sequence ID" value="KKN22569.1"/>
    <property type="molecule type" value="Genomic_DNA"/>
</dbReference>
<reference evidence="1" key="1">
    <citation type="journal article" date="2015" name="Nature">
        <title>Complex archaea that bridge the gap between prokaryotes and eukaryotes.</title>
        <authorList>
            <person name="Spang A."/>
            <person name="Saw J.H."/>
            <person name="Jorgensen S.L."/>
            <person name="Zaremba-Niedzwiedzka K."/>
            <person name="Martijn J."/>
            <person name="Lind A.E."/>
            <person name="van Eijk R."/>
            <person name="Schleper C."/>
            <person name="Guy L."/>
            <person name="Ettema T.J."/>
        </authorList>
    </citation>
    <scope>NUCLEOTIDE SEQUENCE</scope>
</reference>
<proteinExistence type="predicted"/>
<evidence type="ECO:0000313" key="1">
    <source>
        <dbReference type="EMBL" id="KKN22569.1"/>
    </source>
</evidence>
<sequence>MAADQRFYTHAPGLSQDAVITLIADADEIHVLRVIHFSYRSAAAPSIGKLTVDVGGATVYEDNVVEAGPKQVLFDDGLYGNKNEALVITLLGLNNKVGRLNAIVD</sequence>
<name>A0A0F9NXH8_9ZZZZ</name>
<gene>
    <name evidence="1" type="ORF">LCGC14_0913720</name>
</gene>
<accession>A0A0F9NXH8</accession>
<organism evidence="1">
    <name type="scientific">marine sediment metagenome</name>
    <dbReference type="NCBI Taxonomy" id="412755"/>
    <lineage>
        <taxon>unclassified sequences</taxon>
        <taxon>metagenomes</taxon>
        <taxon>ecological metagenomes</taxon>
    </lineage>
</organism>
<protein>
    <submittedName>
        <fullName evidence="1">Uncharacterized protein</fullName>
    </submittedName>
</protein>
<dbReference type="AlphaFoldDB" id="A0A0F9NXH8"/>